<dbReference type="PANTHER" id="PTHR21087:SF16">
    <property type="entry name" value="SHIKIMATE KINASE 1, CHLOROPLASTIC"/>
    <property type="match status" value="1"/>
</dbReference>
<comment type="catalytic activity">
    <reaction evidence="7">
        <text>shikimate + ATP = 3-phosphoshikimate + ADP + H(+)</text>
        <dbReference type="Rhea" id="RHEA:13121"/>
        <dbReference type="ChEBI" id="CHEBI:15378"/>
        <dbReference type="ChEBI" id="CHEBI:30616"/>
        <dbReference type="ChEBI" id="CHEBI:36208"/>
        <dbReference type="ChEBI" id="CHEBI:145989"/>
        <dbReference type="ChEBI" id="CHEBI:456216"/>
        <dbReference type="EC" id="2.7.1.71"/>
    </reaction>
</comment>
<dbReference type="EMBL" id="ACKX01000184">
    <property type="protein sequence ID" value="EEJ50876.1"/>
    <property type="molecule type" value="Genomic_DNA"/>
</dbReference>
<organism evidence="8 9">
    <name type="scientific">Oribacterium sinus F0268</name>
    <dbReference type="NCBI Taxonomy" id="585501"/>
    <lineage>
        <taxon>Bacteria</taxon>
        <taxon>Bacillati</taxon>
        <taxon>Bacillota</taxon>
        <taxon>Clostridia</taxon>
        <taxon>Lachnospirales</taxon>
        <taxon>Lachnospiraceae</taxon>
        <taxon>Oribacterium</taxon>
    </lineage>
</organism>
<feature type="binding site" evidence="7">
    <location>
        <position position="37"/>
    </location>
    <ligand>
        <name>Mg(2+)</name>
        <dbReference type="ChEBI" id="CHEBI:18420"/>
    </ligand>
</feature>
<sequence>MEEDRSRKSGLKVGTSESGKDSLMNICLIGMPSSGKSVLGVLLAKKLGMSFLDMDLVIQEKTGQLLREIIAERGREGFLLLEEEVGAALSMNNTVLAPGGSICYGKRAMEHLRENSLVIFLDVPFSEVEKRIGDPVKRGVAIPDGFTLKDLYNERKALYLQCAHEILNEEGLNPEECVEALVRIAEKHKQ</sequence>
<feature type="binding site" evidence="7">
    <location>
        <position position="100"/>
    </location>
    <ligand>
        <name>substrate</name>
    </ligand>
</feature>
<dbReference type="FunCoup" id="C2KZC3">
    <property type="interactions" value="325"/>
</dbReference>
<dbReference type="Proteomes" id="UP000004121">
    <property type="component" value="Unassembled WGS sequence"/>
</dbReference>
<dbReference type="AlphaFoldDB" id="C2KZC3"/>
<evidence type="ECO:0000256" key="2">
    <source>
        <dbReference type="ARBA" id="ARBA00022679"/>
    </source>
</evidence>
<evidence type="ECO:0000256" key="5">
    <source>
        <dbReference type="ARBA" id="ARBA00022840"/>
    </source>
</evidence>
<dbReference type="InParanoid" id="C2KZC3"/>
<keyword evidence="2 7" id="KW-0808">Transferase</keyword>
<name>C2KZC3_9FIRM</name>
<accession>C2KZC3</accession>
<dbReference type="UniPathway" id="UPA00053">
    <property type="reaction ID" value="UER00088"/>
</dbReference>
<keyword evidence="4 7" id="KW-0418">Kinase</keyword>
<evidence type="ECO:0000313" key="9">
    <source>
        <dbReference type="Proteomes" id="UP000004121"/>
    </source>
</evidence>
<feature type="binding site" evidence="7">
    <location>
        <position position="55"/>
    </location>
    <ligand>
        <name>substrate</name>
    </ligand>
</feature>
<dbReference type="CDD" id="cd00464">
    <property type="entry name" value="SK"/>
    <property type="match status" value="1"/>
</dbReference>
<dbReference type="eggNOG" id="COG0703">
    <property type="taxonomic scope" value="Bacteria"/>
</dbReference>
<reference evidence="8 9" key="1">
    <citation type="submission" date="2009-04" db="EMBL/GenBank/DDBJ databases">
        <authorList>
            <person name="Qin X."/>
            <person name="Bachman B."/>
            <person name="Battles P."/>
            <person name="Bell A."/>
            <person name="Bess C."/>
            <person name="Bickham C."/>
            <person name="Chaboub L."/>
            <person name="Chen D."/>
            <person name="Coyle M."/>
            <person name="Deiros D.R."/>
            <person name="Dinh H."/>
            <person name="Forbes L."/>
            <person name="Fowler G."/>
            <person name="Francisco L."/>
            <person name="Fu Q."/>
            <person name="Gubbala S."/>
            <person name="Hale W."/>
            <person name="Han Y."/>
            <person name="Hemphill L."/>
            <person name="Highlander S.K."/>
            <person name="Hirani K."/>
            <person name="Hogues M."/>
            <person name="Jackson L."/>
            <person name="Jakkamsetti A."/>
            <person name="Javaid M."/>
            <person name="Jiang H."/>
            <person name="Korchina V."/>
            <person name="Kovar C."/>
            <person name="Lara F."/>
            <person name="Lee S."/>
            <person name="Mata R."/>
            <person name="Mathew T."/>
            <person name="Moen C."/>
            <person name="Morales K."/>
            <person name="Munidasa M."/>
            <person name="Nazareth L."/>
            <person name="Ngo R."/>
            <person name="Nguyen L."/>
            <person name="Okwuonu G."/>
            <person name="Ongeri F."/>
            <person name="Patil S."/>
            <person name="Petrosino J."/>
            <person name="Pham C."/>
            <person name="Pham P."/>
            <person name="Pu L.-L."/>
            <person name="Puazo M."/>
            <person name="Raj R."/>
            <person name="Reid J."/>
            <person name="Rouhana J."/>
            <person name="Saada N."/>
            <person name="Shang Y."/>
            <person name="Simmons D."/>
            <person name="Thornton R."/>
            <person name="Warren J."/>
            <person name="Weissenberger G."/>
            <person name="Zhang J."/>
            <person name="Zhang L."/>
            <person name="Zhou C."/>
            <person name="Zhu D."/>
            <person name="Muzny D."/>
            <person name="Worley K."/>
            <person name="Gibbs R."/>
        </authorList>
    </citation>
    <scope>NUCLEOTIDE SEQUENCE [LARGE SCALE GENOMIC DNA]</scope>
    <source>
        <strain evidence="8 9">F0268</strain>
    </source>
</reference>
<dbReference type="GO" id="GO:0004765">
    <property type="term" value="F:shikimate kinase activity"/>
    <property type="evidence" value="ECO:0007669"/>
    <property type="project" value="UniProtKB-UniRule"/>
</dbReference>
<comment type="caution">
    <text evidence="8">The sequence shown here is derived from an EMBL/GenBank/DDBJ whole genome shotgun (WGS) entry which is preliminary data.</text>
</comment>
<dbReference type="InterPro" id="IPR000623">
    <property type="entry name" value="Shikimate_kinase/TSH1"/>
</dbReference>
<evidence type="ECO:0000256" key="4">
    <source>
        <dbReference type="ARBA" id="ARBA00022777"/>
    </source>
</evidence>
<keyword evidence="3 7" id="KW-0547">Nucleotide-binding</keyword>
<feature type="binding site" evidence="7">
    <location>
        <position position="155"/>
    </location>
    <ligand>
        <name>substrate</name>
    </ligand>
</feature>
<dbReference type="GO" id="GO:0009073">
    <property type="term" value="P:aromatic amino acid family biosynthetic process"/>
    <property type="evidence" value="ECO:0007669"/>
    <property type="project" value="UniProtKB-KW"/>
</dbReference>
<feature type="binding site" evidence="7">
    <location>
        <begin position="33"/>
        <end position="38"/>
    </location>
    <ligand>
        <name>ATP</name>
        <dbReference type="ChEBI" id="CHEBI:30616"/>
    </ligand>
</feature>
<comment type="subcellular location">
    <subcellularLocation>
        <location evidence="7">Cytoplasm</location>
    </subcellularLocation>
</comment>
<comment type="function">
    <text evidence="7">Catalyzes the specific phosphorylation of the 3-hydroxyl group of shikimic acid using ATP as a cosubstrate.</text>
</comment>
<comment type="caution">
    <text evidence="7">Lacks conserved residue(s) required for the propagation of feature annotation.</text>
</comment>
<dbReference type="Pfam" id="PF01202">
    <property type="entry name" value="SKI"/>
    <property type="match status" value="1"/>
</dbReference>
<keyword evidence="6 7" id="KW-0057">Aromatic amino acid biosynthesis</keyword>
<dbReference type="EC" id="2.7.1.71" evidence="7"/>
<keyword evidence="7" id="KW-0479">Metal-binding</keyword>
<dbReference type="GO" id="GO:0000287">
    <property type="term" value="F:magnesium ion binding"/>
    <property type="evidence" value="ECO:0007669"/>
    <property type="project" value="UniProtKB-UniRule"/>
</dbReference>
<dbReference type="InterPro" id="IPR027417">
    <property type="entry name" value="P-loop_NTPase"/>
</dbReference>
<dbReference type="InterPro" id="IPR031322">
    <property type="entry name" value="Shikimate/glucono_kinase"/>
</dbReference>
<protein>
    <recommendedName>
        <fullName evidence="7">Shikimate kinase</fullName>
        <shortName evidence="7">SK</shortName>
        <ecNumber evidence="7">2.7.1.71</ecNumber>
    </recommendedName>
</protein>
<dbReference type="GO" id="GO:0005524">
    <property type="term" value="F:ATP binding"/>
    <property type="evidence" value="ECO:0007669"/>
    <property type="project" value="UniProtKB-UniRule"/>
</dbReference>
<keyword evidence="7" id="KW-0963">Cytoplasm</keyword>
<gene>
    <name evidence="7 8" type="primary">aroK</name>
    <name evidence="8" type="ORF">HMPREF6123_1842</name>
</gene>
<dbReference type="GO" id="GO:0005829">
    <property type="term" value="C:cytosol"/>
    <property type="evidence" value="ECO:0007669"/>
    <property type="project" value="TreeGrafter"/>
</dbReference>
<dbReference type="GO" id="GO:0009423">
    <property type="term" value="P:chorismate biosynthetic process"/>
    <property type="evidence" value="ECO:0007669"/>
    <property type="project" value="UniProtKB-UniRule"/>
</dbReference>
<keyword evidence="5 7" id="KW-0067">ATP-binding</keyword>
<evidence type="ECO:0000256" key="6">
    <source>
        <dbReference type="ARBA" id="ARBA00023141"/>
    </source>
</evidence>
<evidence type="ECO:0000256" key="3">
    <source>
        <dbReference type="ARBA" id="ARBA00022741"/>
    </source>
</evidence>
<dbReference type="HAMAP" id="MF_00109">
    <property type="entry name" value="Shikimate_kinase"/>
    <property type="match status" value="1"/>
</dbReference>
<dbReference type="PANTHER" id="PTHR21087">
    <property type="entry name" value="SHIKIMATE KINASE"/>
    <property type="match status" value="1"/>
</dbReference>
<evidence type="ECO:0000256" key="7">
    <source>
        <dbReference type="HAMAP-Rule" id="MF_00109"/>
    </source>
</evidence>
<evidence type="ECO:0000313" key="8">
    <source>
        <dbReference type="EMBL" id="EEJ50876.1"/>
    </source>
</evidence>
<dbReference type="SUPFAM" id="SSF52540">
    <property type="entry name" value="P-loop containing nucleoside triphosphate hydrolases"/>
    <property type="match status" value="1"/>
</dbReference>
<comment type="similarity">
    <text evidence="7">Belongs to the shikimate kinase family.</text>
</comment>
<comment type="subunit">
    <text evidence="7">Monomer.</text>
</comment>
<keyword evidence="1 7" id="KW-0028">Amino-acid biosynthesis</keyword>
<comment type="cofactor">
    <cofactor evidence="7">
        <name>Mg(2+)</name>
        <dbReference type="ChEBI" id="CHEBI:18420"/>
    </cofactor>
    <text evidence="7">Binds 1 Mg(2+) ion per subunit.</text>
</comment>
<keyword evidence="7" id="KW-0460">Magnesium</keyword>
<keyword evidence="9" id="KW-1185">Reference proteome</keyword>
<proteinExistence type="inferred from homology"/>
<comment type="pathway">
    <text evidence="7">Metabolic intermediate biosynthesis; chorismate biosynthesis; chorismate from D-erythrose 4-phosphate and phosphoenolpyruvate: step 5/7.</text>
</comment>
<dbReference type="GO" id="GO:0008652">
    <property type="term" value="P:amino acid biosynthetic process"/>
    <property type="evidence" value="ECO:0007669"/>
    <property type="project" value="UniProtKB-KW"/>
</dbReference>
<dbReference type="HOGENOM" id="CLU_057607_4_1_9"/>
<dbReference type="STRING" id="585501.HMPREF6123_1842"/>
<evidence type="ECO:0000256" key="1">
    <source>
        <dbReference type="ARBA" id="ARBA00022605"/>
    </source>
</evidence>
<dbReference type="Gene3D" id="3.40.50.300">
    <property type="entry name" value="P-loop containing nucleotide triphosphate hydrolases"/>
    <property type="match status" value="1"/>
</dbReference>
<dbReference type="PRINTS" id="PR01100">
    <property type="entry name" value="SHIKIMTKNASE"/>
</dbReference>